<accession>A0A4S4FJ66</accession>
<dbReference type="Proteomes" id="UP000309133">
    <property type="component" value="Unassembled WGS sequence"/>
</dbReference>
<organism evidence="2 3">
    <name type="scientific">Naasia lichenicola</name>
    <dbReference type="NCBI Taxonomy" id="2565933"/>
    <lineage>
        <taxon>Bacteria</taxon>
        <taxon>Bacillati</taxon>
        <taxon>Actinomycetota</taxon>
        <taxon>Actinomycetes</taxon>
        <taxon>Micrococcales</taxon>
        <taxon>Microbacteriaceae</taxon>
        <taxon>Naasia</taxon>
    </lineage>
</organism>
<dbReference type="RefSeq" id="WP_136428221.1">
    <property type="nucleotide sequence ID" value="NZ_SSSM01000005.1"/>
</dbReference>
<keyword evidence="1" id="KW-1133">Transmembrane helix</keyword>
<evidence type="ECO:0000256" key="1">
    <source>
        <dbReference type="SAM" id="Phobius"/>
    </source>
</evidence>
<protein>
    <submittedName>
        <fullName evidence="2">Uncharacterized protein</fullName>
    </submittedName>
</protein>
<proteinExistence type="predicted"/>
<comment type="caution">
    <text evidence="2">The sequence shown here is derived from an EMBL/GenBank/DDBJ whole genome shotgun (WGS) entry which is preliminary data.</text>
</comment>
<dbReference type="EMBL" id="SSSM01000005">
    <property type="protein sequence ID" value="THG29892.1"/>
    <property type="molecule type" value="Genomic_DNA"/>
</dbReference>
<dbReference type="AlphaFoldDB" id="A0A4S4FJ66"/>
<reference evidence="2 3" key="1">
    <citation type="submission" date="2019-04" db="EMBL/GenBank/DDBJ databases">
        <authorList>
            <person name="Jiang L."/>
        </authorList>
    </citation>
    <scope>NUCLEOTIDE SEQUENCE [LARGE SCALE GENOMIC DNA]</scope>
    <source>
        <strain evidence="2 3">YIM 131853</strain>
    </source>
</reference>
<feature type="transmembrane region" description="Helical" evidence="1">
    <location>
        <begin position="25"/>
        <end position="44"/>
    </location>
</feature>
<sequence>MEPETILQRPAEPIRDALGLRLRPALLAAGLLIGSSVLQILASLERWGPAANGWTRSDFLIEDHRFDYFFPAYPWEPIGSAAQLLGVGLLLLAAGIASFAIAVRPSGKSTSFVMPALLSVIAAAPFGLLGLHALVSGITGRPAFADAAWYVFSLLSIVGLIALAVLSARHSIAWSVASIALIGSTLIGYIVSTFAVAPAVAG</sequence>
<evidence type="ECO:0000313" key="2">
    <source>
        <dbReference type="EMBL" id="THG29892.1"/>
    </source>
</evidence>
<name>A0A4S4FJ66_9MICO</name>
<keyword evidence="3" id="KW-1185">Reference proteome</keyword>
<feature type="transmembrane region" description="Helical" evidence="1">
    <location>
        <begin position="115"/>
        <end position="135"/>
    </location>
</feature>
<feature type="transmembrane region" description="Helical" evidence="1">
    <location>
        <begin position="147"/>
        <end position="166"/>
    </location>
</feature>
<keyword evidence="1" id="KW-0812">Transmembrane</keyword>
<dbReference type="OrthoDB" id="5126515at2"/>
<feature type="transmembrane region" description="Helical" evidence="1">
    <location>
        <begin position="173"/>
        <end position="197"/>
    </location>
</feature>
<evidence type="ECO:0000313" key="3">
    <source>
        <dbReference type="Proteomes" id="UP000309133"/>
    </source>
</evidence>
<keyword evidence="1" id="KW-0472">Membrane</keyword>
<feature type="transmembrane region" description="Helical" evidence="1">
    <location>
        <begin position="81"/>
        <end position="103"/>
    </location>
</feature>
<gene>
    <name evidence="2" type="ORF">E6C64_14685</name>
</gene>